<evidence type="ECO:0000313" key="6">
    <source>
        <dbReference type="Proteomes" id="UP000026739"/>
    </source>
</evidence>
<dbReference type="InterPro" id="IPR023346">
    <property type="entry name" value="Lysozyme-like_dom_sf"/>
</dbReference>
<proteinExistence type="inferred from homology"/>
<comment type="similarity">
    <text evidence="2">Belongs to the bacterial solute-binding protein 3 family.</text>
</comment>
<dbReference type="SUPFAM" id="SSF53850">
    <property type="entry name" value="Periplasmic binding protein-like II"/>
    <property type="match status" value="1"/>
</dbReference>
<dbReference type="CDD" id="cd01009">
    <property type="entry name" value="PBP2_YfhD_N"/>
    <property type="match status" value="1"/>
</dbReference>
<dbReference type="InterPro" id="IPR000189">
    <property type="entry name" value="Transglyc_AS"/>
</dbReference>
<dbReference type="Gene3D" id="3.40.190.10">
    <property type="entry name" value="Periplasmic binding protein-like II"/>
    <property type="match status" value="2"/>
</dbReference>
<comment type="caution">
    <text evidence="5">The sequence shown here is derived from an EMBL/GenBank/DDBJ whole genome shotgun (WGS) entry which is preliminary data.</text>
</comment>
<comment type="similarity">
    <text evidence="1">Belongs to the transglycosylase Slt family.</text>
</comment>
<dbReference type="GO" id="GO:0008933">
    <property type="term" value="F:peptidoglycan lytic transglycosylase activity"/>
    <property type="evidence" value="ECO:0007669"/>
    <property type="project" value="InterPro"/>
</dbReference>
<dbReference type="GO" id="GO:0009279">
    <property type="term" value="C:cell outer membrane"/>
    <property type="evidence" value="ECO:0007669"/>
    <property type="project" value="TreeGrafter"/>
</dbReference>
<dbReference type="PANTHER" id="PTHR35936:SF32">
    <property type="entry name" value="MEMBRANE-BOUND LYTIC MUREIN TRANSGLYCOSYLASE F"/>
    <property type="match status" value="1"/>
</dbReference>
<evidence type="ECO:0000259" key="4">
    <source>
        <dbReference type="Pfam" id="PF01464"/>
    </source>
</evidence>
<dbReference type="Gene3D" id="1.10.530.10">
    <property type="match status" value="1"/>
</dbReference>
<dbReference type="AlphaFoldDB" id="A0A059L2I9"/>
<gene>
    <name evidence="5" type="ORF">V466_13690</name>
</gene>
<dbReference type="EMBL" id="AZQQ01000077">
    <property type="protein sequence ID" value="KDD68543.1"/>
    <property type="molecule type" value="Genomic_DNA"/>
</dbReference>
<feature type="chain" id="PRO_5001580392" evidence="3">
    <location>
        <begin position="23"/>
        <end position="473"/>
    </location>
</feature>
<dbReference type="PANTHER" id="PTHR35936">
    <property type="entry name" value="MEMBRANE-BOUND LYTIC MUREIN TRANSGLYCOSYLASE F"/>
    <property type="match status" value="1"/>
</dbReference>
<organism evidence="5 6">
    <name type="scientific">Pseudomonas mandelii PD30</name>
    <dbReference type="NCBI Taxonomy" id="1419583"/>
    <lineage>
        <taxon>Bacteria</taxon>
        <taxon>Pseudomonadati</taxon>
        <taxon>Pseudomonadota</taxon>
        <taxon>Gammaproteobacteria</taxon>
        <taxon>Pseudomonadales</taxon>
        <taxon>Pseudomonadaceae</taxon>
        <taxon>Pseudomonas</taxon>
    </lineage>
</organism>
<feature type="domain" description="Transglycosylase SLT" evidence="4">
    <location>
        <begin position="308"/>
        <end position="417"/>
    </location>
</feature>
<dbReference type="SUPFAM" id="SSF53955">
    <property type="entry name" value="Lysozyme-like"/>
    <property type="match status" value="1"/>
</dbReference>
<reference evidence="5 6" key="1">
    <citation type="submission" date="2013-12" db="EMBL/GenBank/DDBJ databases">
        <authorList>
            <person name="Formusa P.A."/>
            <person name="Habash M."/>
            <person name="Lee H."/>
            <person name="Trevors J.T."/>
        </authorList>
    </citation>
    <scope>NUCLEOTIDE SEQUENCE [LARGE SCALE GENOMIC DNA]</scope>
    <source>
        <strain evidence="5 6">PD30</strain>
    </source>
</reference>
<evidence type="ECO:0000256" key="3">
    <source>
        <dbReference type="SAM" id="SignalP"/>
    </source>
</evidence>
<dbReference type="Proteomes" id="UP000026739">
    <property type="component" value="Unassembled WGS sequence"/>
</dbReference>
<dbReference type="RefSeq" id="WP_033057210.1">
    <property type="nucleotide sequence ID" value="NZ_AZQQ01000077.1"/>
</dbReference>
<accession>A0A059L2I9</accession>
<evidence type="ECO:0000256" key="1">
    <source>
        <dbReference type="ARBA" id="ARBA00007734"/>
    </source>
</evidence>
<name>A0A059L2I9_9PSED</name>
<feature type="signal peptide" evidence="3">
    <location>
        <begin position="1"/>
        <end position="22"/>
    </location>
</feature>
<keyword evidence="3" id="KW-0732">Signal</keyword>
<dbReference type="InterPro" id="IPR008258">
    <property type="entry name" value="Transglycosylase_SLT_dom_1"/>
</dbReference>
<protein>
    <submittedName>
        <fullName evidence="5">Glycosylase</fullName>
    </submittedName>
</protein>
<dbReference type="GO" id="GO:0009253">
    <property type="term" value="P:peptidoglycan catabolic process"/>
    <property type="evidence" value="ECO:0007669"/>
    <property type="project" value="TreeGrafter"/>
</dbReference>
<evidence type="ECO:0000256" key="2">
    <source>
        <dbReference type="ARBA" id="ARBA00010333"/>
    </source>
</evidence>
<dbReference type="eggNOG" id="COG4623">
    <property type="taxonomic scope" value="Bacteria"/>
</dbReference>
<evidence type="ECO:0000313" key="5">
    <source>
        <dbReference type="EMBL" id="KDD68543.1"/>
    </source>
</evidence>
<sequence>MTRPSVLLLLCCSLLLPMPAVARLAGPLQAVPSTKARDLAEIRSSRVLRVLVNQSRNSSGEVQGQAIGVEYHRLRAFEQYLNGHARDGQEITLKIIPKAKDQLIGALQRGEGDLVAPGELLDLQPGHAVSTSEPIASNIPLILVGIKGERRYTRLEQLSGKTLALPTGSAAGDAVSQINQKLALLKLPPVTIEWVDPSLAVEDVLEMVQGGIFHLTIVEQPIAERWGKILPKLRFDRQVLISEPGEEFWFVRRDASMLRASIDRFLTGYKQPSDQDAAFLRIYRRLYQVHYPLAKADRQRLEKLRPVLQKHAEAQGMDWLNLAALAFKESALQPNARSGSGPTGLMQITPSAAQRVGVDNIQNLDANVQAGAKYLAMIRRKFFASPKLNERERMAFVLAAYNMGPERVQGMRAEARRRGLNPNQWFFQVERIAMEQVGMGAVSYVNSVNKYYLAFDRERESLEPQGQKVASRK</sequence>
<dbReference type="Pfam" id="PF01464">
    <property type="entry name" value="SLT"/>
    <property type="match status" value="1"/>
</dbReference>
<dbReference type="PROSITE" id="PS00922">
    <property type="entry name" value="TRANSGLYCOSYLASE"/>
    <property type="match status" value="1"/>
</dbReference>